<dbReference type="SMART" id="SM00274">
    <property type="entry name" value="FOLN"/>
    <property type="match status" value="7"/>
</dbReference>
<keyword evidence="3" id="KW-0677">Repeat</keyword>
<feature type="non-terminal residue" evidence="9">
    <location>
        <position position="442"/>
    </location>
</feature>
<dbReference type="Gene3D" id="2.10.25.10">
    <property type="entry name" value="Laminin"/>
    <property type="match status" value="6"/>
</dbReference>
<dbReference type="PROSITE" id="PS01186">
    <property type="entry name" value="EGF_2"/>
    <property type="match status" value="4"/>
</dbReference>
<dbReference type="Pfam" id="PF00095">
    <property type="entry name" value="WAP"/>
    <property type="match status" value="1"/>
</dbReference>
<keyword evidence="1 5" id="KW-0245">EGF-like domain</keyword>
<dbReference type="GO" id="GO:0005576">
    <property type="term" value="C:extracellular region"/>
    <property type="evidence" value="ECO:0007669"/>
    <property type="project" value="InterPro"/>
</dbReference>
<dbReference type="AlphaFoldDB" id="A0A0B7AZN8"/>
<evidence type="ECO:0000256" key="4">
    <source>
        <dbReference type="ARBA" id="ARBA00023157"/>
    </source>
</evidence>
<dbReference type="PANTHER" id="PTHR24049:SF22">
    <property type="entry name" value="DROSOPHILA CRUMBS HOMOLOG"/>
    <property type="match status" value="1"/>
</dbReference>
<dbReference type="SUPFAM" id="SSF57256">
    <property type="entry name" value="Elafin-like"/>
    <property type="match status" value="1"/>
</dbReference>
<comment type="caution">
    <text evidence="5">Lacks conserved residue(s) required for the propagation of feature annotation.</text>
</comment>
<accession>A0A0B7AZN8</accession>
<dbReference type="InterPro" id="IPR000742">
    <property type="entry name" value="EGF"/>
</dbReference>
<proteinExistence type="predicted"/>
<dbReference type="EMBL" id="HACG01038475">
    <property type="protein sequence ID" value="CEK85340.1"/>
    <property type="molecule type" value="Transcribed_RNA"/>
</dbReference>
<dbReference type="Pfam" id="PF00008">
    <property type="entry name" value="EGF"/>
    <property type="match status" value="3"/>
</dbReference>
<evidence type="ECO:0000256" key="5">
    <source>
        <dbReference type="PROSITE-ProRule" id="PRU00076"/>
    </source>
</evidence>
<dbReference type="InterPro" id="IPR008197">
    <property type="entry name" value="WAP_dom"/>
</dbReference>
<protein>
    <submittedName>
        <fullName evidence="9">Uncharacterized protein</fullName>
    </submittedName>
</protein>
<dbReference type="GO" id="GO:0005886">
    <property type="term" value="C:plasma membrane"/>
    <property type="evidence" value="ECO:0007669"/>
    <property type="project" value="TreeGrafter"/>
</dbReference>
<feature type="domain" description="EGF-like" evidence="7">
    <location>
        <begin position="80"/>
        <end position="117"/>
    </location>
</feature>
<dbReference type="PROSITE" id="PS50026">
    <property type="entry name" value="EGF_3"/>
    <property type="match status" value="6"/>
</dbReference>
<feature type="disulfide bond" evidence="5">
    <location>
        <begin position="384"/>
        <end position="393"/>
    </location>
</feature>
<name>A0A0B7AZN8_9EUPU</name>
<dbReference type="SMART" id="SM00217">
    <property type="entry name" value="WAP"/>
    <property type="match status" value="1"/>
</dbReference>
<evidence type="ECO:0000256" key="3">
    <source>
        <dbReference type="ARBA" id="ARBA00022737"/>
    </source>
</evidence>
<evidence type="ECO:0000259" key="7">
    <source>
        <dbReference type="PROSITE" id="PS50026"/>
    </source>
</evidence>
<evidence type="ECO:0000256" key="6">
    <source>
        <dbReference type="SAM" id="SignalP"/>
    </source>
</evidence>
<keyword evidence="2 6" id="KW-0732">Signal</keyword>
<dbReference type="GO" id="GO:0045197">
    <property type="term" value="P:establishment or maintenance of epithelial cell apical/basal polarity"/>
    <property type="evidence" value="ECO:0007669"/>
    <property type="project" value="TreeGrafter"/>
</dbReference>
<dbReference type="InterPro" id="IPR003645">
    <property type="entry name" value="Fol_N"/>
</dbReference>
<dbReference type="SUPFAM" id="SSF57196">
    <property type="entry name" value="EGF/Laminin"/>
    <property type="match status" value="6"/>
</dbReference>
<feature type="disulfide bond" evidence="5">
    <location>
        <begin position="422"/>
        <end position="431"/>
    </location>
</feature>
<feature type="domain" description="EGF-like" evidence="7">
    <location>
        <begin position="37"/>
        <end position="74"/>
    </location>
</feature>
<feature type="chain" id="PRO_5002111676" evidence="6">
    <location>
        <begin position="24"/>
        <end position="442"/>
    </location>
</feature>
<feature type="disulfide bond" evidence="5">
    <location>
        <begin position="107"/>
        <end position="116"/>
    </location>
</feature>
<feature type="domain" description="EGF-like" evidence="7">
    <location>
        <begin position="396"/>
        <end position="432"/>
    </location>
</feature>
<organism evidence="9">
    <name type="scientific">Arion vulgaris</name>
    <dbReference type="NCBI Taxonomy" id="1028688"/>
    <lineage>
        <taxon>Eukaryota</taxon>
        <taxon>Metazoa</taxon>
        <taxon>Spiralia</taxon>
        <taxon>Lophotrochozoa</taxon>
        <taxon>Mollusca</taxon>
        <taxon>Gastropoda</taxon>
        <taxon>Heterobranchia</taxon>
        <taxon>Euthyneura</taxon>
        <taxon>Panpulmonata</taxon>
        <taxon>Eupulmonata</taxon>
        <taxon>Stylommatophora</taxon>
        <taxon>Helicina</taxon>
        <taxon>Arionoidea</taxon>
        <taxon>Arionidae</taxon>
        <taxon>Arion</taxon>
    </lineage>
</organism>
<dbReference type="PANTHER" id="PTHR24049">
    <property type="entry name" value="CRUMBS FAMILY MEMBER"/>
    <property type="match status" value="1"/>
</dbReference>
<feature type="disulfide bond" evidence="5">
    <location>
        <begin position="346"/>
        <end position="355"/>
    </location>
</feature>
<dbReference type="GO" id="GO:0030414">
    <property type="term" value="F:peptidase inhibitor activity"/>
    <property type="evidence" value="ECO:0007669"/>
    <property type="project" value="InterPro"/>
</dbReference>
<dbReference type="GO" id="GO:0032991">
    <property type="term" value="C:protein-containing complex"/>
    <property type="evidence" value="ECO:0007669"/>
    <property type="project" value="TreeGrafter"/>
</dbReference>
<dbReference type="GO" id="GO:0007157">
    <property type="term" value="P:heterophilic cell-cell adhesion via plasma membrane cell adhesion molecules"/>
    <property type="evidence" value="ECO:0007669"/>
    <property type="project" value="TreeGrafter"/>
</dbReference>
<gene>
    <name evidence="9" type="primary">ORF147578</name>
</gene>
<dbReference type="InterPro" id="IPR051022">
    <property type="entry name" value="Notch_Cell-Fate_Det"/>
</dbReference>
<sequence>MAPAACHVSLLISFMCVLTCALAHPRNNQQNSMANPRQNACSNLKCQNGGYCDTLYSSVVHCVCPPGYSGRLCQTKVDRVQSPCDHFRCQNRGRCLVRSNRVPYCECPSGFSGSLCERVEGTTEPRSIENLSCNNSCSTATSCRVCLPCDTCQFETICLAYEILVKDLDGECHAQGYQEALLVRSPGSPLGFTQMKCRGSGTIRVCPQGSTCVDDRKGGATCCRKQVGIENIENKPGVCPVAPNVELCGRLPCQRDIDCAGDLKCCQFCGNKCTKPDTDDRQNRPCNNFVCNNGGRCLVQVTTPYCECLDGFTGPRCDIRQDPCQNARCNNGGRCLLRNNEPYCECLSEFTGPNCDTRQDPCENIRCNNGGRCVPQGSQPYCECIQGFTGPTCDTRSDPCLNIRCQNGGQCLLRGSQPYCECTQEYTGQTCETRIDPCQNYR</sequence>
<feature type="disulfide bond" evidence="5">
    <location>
        <begin position="64"/>
        <end position="73"/>
    </location>
</feature>
<keyword evidence="4 5" id="KW-1015">Disulfide bond</keyword>
<dbReference type="SMART" id="SM00181">
    <property type="entry name" value="EGF"/>
    <property type="match status" value="6"/>
</dbReference>
<feature type="signal peptide" evidence="6">
    <location>
        <begin position="1"/>
        <end position="23"/>
    </location>
</feature>
<feature type="disulfide bond" evidence="5">
    <location>
        <begin position="308"/>
        <end position="317"/>
    </location>
</feature>
<evidence type="ECO:0000256" key="2">
    <source>
        <dbReference type="ARBA" id="ARBA00022729"/>
    </source>
</evidence>
<evidence type="ECO:0000256" key="1">
    <source>
        <dbReference type="ARBA" id="ARBA00022536"/>
    </source>
</evidence>
<evidence type="ECO:0000259" key="8">
    <source>
        <dbReference type="PROSITE" id="PS51390"/>
    </source>
</evidence>
<reference evidence="9" key="1">
    <citation type="submission" date="2014-12" db="EMBL/GenBank/DDBJ databases">
        <title>Insight into the proteome of Arion vulgaris.</title>
        <authorList>
            <person name="Aradska J."/>
            <person name="Bulat T."/>
            <person name="Smidak R."/>
            <person name="Sarate P."/>
            <person name="Gangsoo J."/>
            <person name="Sialana F."/>
            <person name="Bilban M."/>
            <person name="Lubec G."/>
        </authorList>
    </citation>
    <scope>NUCLEOTIDE SEQUENCE</scope>
    <source>
        <tissue evidence="9">Skin</tissue>
    </source>
</reference>
<feature type="domain" description="WAP" evidence="8">
    <location>
        <begin position="232"/>
        <end position="277"/>
    </location>
</feature>
<feature type="domain" description="EGF-like" evidence="7">
    <location>
        <begin position="320"/>
        <end position="356"/>
    </location>
</feature>
<feature type="domain" description="EGF-like" evidence="7">
    <location>
        <begin position="358"/>
        <end position="394"/>
    </location>
</feature>
<dbReference type="InterPro" id="IPR036645">
    <property type="entry name" value="Elafin-like_sf"/>
</dbReference>
<dbReference type="PROSITE" id="PS51390">
    <property type="entry name" value="WAP"/>
    <property type="match status" value="1"/>
</dbReference>
<evidence type="ECO:0000313" key="9">
    <source>
        <dbReference type="EMBL" id="CEK85340.1"/>
    </source>
</evidence>
<feature type="domain" description="EGF-like" evidence="7">
    <location>
        <begin position="282"/>
        <end position="318"/>
    </location>
</feature>
<dbReference type="PROSITE" id="PS00022">
    <property type="entry name" value="EGF_1"/>
    <property type="match status" value="6"/>
</dbReference>